<reference evidence="1" key="2">
    <citation type="journal article" date="2010" name="Nature">
        <title>Comparative genomics reveals mobile pathogenicity chromosomes in Fusarium.</title>
        <authorList>
            <person name="Ma L.J."/>
            <person name="van der Does H.C."/>
            <person name="Borkovich K.A."/>
            <person name="Coleman J.J."/>
            <person name="Daboussi M.J."/>
            <person name="Di Pietro A."/>
            <person name="Dufresne M."/>
            <person name="Freitag M."/>
            <person name="Grabherr M."/>
            <person name="Henrissat B."/>
            <person name="Houterman P.M."/>
            <person name="Kang S."/>
            <person name="Shim W.B."/>
            <person name="Woloshuk C."/>
            <person name="Xie X."/>
            <person name="Xu J.R."/>
            <person name="Antoniw J."/>
            <person name="Baker S.E."/>
            <person name="Bluhm B.H."/>
            <person name="Breakspear A."/>
            <person name="Brown D.W."/>
            <person name="Butchko R.A."/>
            <person name="Chapman S."/>
            <person name="Coulson R."/>
            <person name="Coutinho P.M."/>
            <person name="Danchin E.G."/>
            <person name="Diener A."/>
            <person name="Gale L.R."/>
            <person name="Gardiner D.M."/>
            <person name="Goff S."/>
            <person name="Hammond-Kosack K.E."/>
            <person name="Hilburn K."/>
            <person name="Hua-Van A."/>
            <person name="Jonkers W."/>
            <person name="Kazan K."/>
            <person name="Kodira C.D."/>
            <person name="Koehrsen M."/>
            <person name="Kumar L."/>
            <person name="Lee Y.H."/>
            <person name="Li L."/>
            <person name="Manners J.M."/>
            <person name="Miranda-Saavedra D."/>
            <person name="Mukherjee M."/>
            <person name="Park G."/>
            <person name="Park J."/>
            <person name="Park S.Y."/>
            <person name="Proctor R.H."/>
            <person name="Regev A."/>
            <person name="Ruiz-Roldan M.C."/>
            <person name="Sain D."/>
            <person name="Sakthikumar S."/>
            <person name="Sykes S."/>
            <person name="Schwartz D.C."/>
            <person name="Turgeon B.G."/>
            <person name="Wapinski I."/>
            <person name="Yoder O."/>
            <person name="Young S."/>
            <person name="Zeng Q."/>
            <person name="Zhou S."/>
            <person name="Galagan J."/>
            <person name="Cuomo C.A."/>
            <person name="Kistler H.C."/>
            <person name="Rep M."/>
        </authorList>
    </citation>
    <scope>NUCLEOTIDE SEQUENCE [LARGE SCALE GENOMIC DNA]</scope>
    <source>
        <strain evidence="1">4287</strain>
    </source>
</reference>
<accession>A0A0J9VBB8</accession>
<dbReference type="KEGG" id="fox:FOXG_20029"/>
<dbReference type="VEuPathDB" id="FungiDB:FOXG_20029"/>
<name>A0A0J9VBB8_FUSO4</name>
<dbReference type="Proteomes" id="UP000009097">
    <property type="component" value="Unassembled WGS sequence"/>
</dbReference>
<evidence type="ECO:0000313" key="2">
    <source>
        <dbReference type="Proteomes" id="UP000009097"/>
    </source>
</evidence>
<organism evidence="1 2">
    <name type="scientific">Fusarium oxysporum f. sp. lycopersici (strain 4287 / CBS 123668 / FGSC 9935 / NRRL 34936)</name>
    <name type="common">Fusarium vascular wilt of tomato</name>
    <dbReference type="NCBI Taxonomy" id="426428"/>
    <lineage>
        <taxon>Eukaryota</taxon>
        <taxon>Fungi</taxon>
        <taxon>Dikarya</taxon>
        <taxon>Ascomycota</taxon>
        <taxon>Pezizomycotina</taxon>
        <taxon>Sordariomycetes</taxon>
        <taxon>Hypocreomycetidae</taxon>
        <taxon>Hypocreales</taxon>
        <taxon>Nectriaceae</taxon>
        <taxon>Fusarium</taxon>
        <taxon>Fusarium oxysporum species complex</taxon>
    </lineage>
</organism>
<sequence length="37" mass="3908">MDTGSTGRPMTLKLPLLATSKIYCINAKPDSRLGAVS</sequence>
<gene>
    <name evidence="1" type="ORF">FOXG_20029</name>
</gene>
<dbReference type="EMBL" id="DS231706">
    <property type="protein sequence ID" value="KNB08433.1"/>
    <property type="molecule type" value="Genomic_DNA"/>
</dbReference>
<dbReference type="RefSeq" id="XP_018246478.1">
    <property type="nucleotide sequence ID" value="XM_018400304.1"/>
</dbReference>
<dbReference type="AlphaFoldDB" id="A0A0J9VBB8"/>
<proteinExistence type="predicted"/>
<dbReference type="GeneID" id="28960735"/>
<protein>
    <submittedName>
        <fullName evidence="1">Uncharacterized protein</fullName>
    </submittedName>
</protein>
<reference evidence="1" key="1">
    <citation type="submission" date="2007-04" db="EMBL/GenBank/DDBJ databases">
        <authorList>
            <consortium name="The Broad Institute Genome Sequencing Platform"/>
            <person name="Birren B."/>
            <person name="Lander E."/>
            <person name="Galagan J."/>
            <person name="Nusbaum C."/>
            <person name="Devon K."/>
            <person name="Ma L.-J."/>
            <person name="Jaffe D."/>
            <person name="Butler J."/>
            <person name="Alvarez P."/>
            <person name="Gnerre S."/>
            <person name="Grabherr M."/>
            <person name="Kleber M."/>
            <person name="Mauceli E."/>
            <person name="Brockman W."/>
            <person name="MacCallum I.A."/>
            <person name="Young S."/>
            <person name="LaButti K."/>
            <person name="DeCaprio D."/>
            <person name="Crawford M."/>
            <person name="Koehrsen M."/>
            <person name="Engels R."/>
            <person name="Montgomery P."/>
            <person name="Pearson M."/>
            <person name="Howarth C."/>
            <person name="Larson L."/>
            <person name="White J."/>
            <person name="O'Leary S."/>
            <person name="Kodira C."/>
            <person name="Zeng Q."/>
            <person name="Yandava C."/>
            <person name="Alvarado L."/>
            <person name="Kistler C."/>
            <person name="Shim W.-B."/>
            <person name="Kang S."/>
            <person name="Woloshuk C."/>
        </authorList>
    </citation>
    <scope>NUCLEOTIDE SEQUENCE</scope>
    <source>
        <strain evidence="1">4287</strain>
    </source>
</reference>
<evidence type="ECO:0000313" key="1">
    <source>
        <dbReference type="EMBL" id="KNB08433.1"/>
    </source>
</evidence>